<dbReference type="SMART" id="SM00233">
    <property type="entry name" value="PH"/>
    <property type="match status" value="1"/>
</dbReference>
<reference evidence="2" key="1">
    <citation type="submission" date="2021-01" db="EMBL/GenBank/DDBJ databases">
        <authorList>
            <consortium name="Genoscope - CEA"/>
            <person name="William W."/>
        </authorList>
    </citation>
    <scope>NUCLEOTIDE SEQUENCE</scope>
</reference>
<dbReference type="PANTHER" id="PTHR47112:SF1">
    <property type="entry name" value="PX DOMAIN-CONTAINING PROTEIN"/>
    <property type="match status" value="1"/>
</dbReference>
<comment type="caution">
    <text evidence="2">The sequence shown here is derived from an EMBL/GenBank/DDBJ whole genome shotgun (WGS) entry which is preliminary data.</text>
</comment>
<dbReference type="Proteomes" id="UP000683925">
    <property type="component" value="Unassembled WGS sequence"/>
</dbReference>
<organism evidence="2 3">
    <name type="scientific">Paramecium octaurelia</name>
    <dbReference type="NCBI Taxonomy" id="43137"/>
    <lineage>
        <taxon>Eukaryota</taxon>
        <taxon>Sar</taxon>
        <taxon>Alveolata</taxon>
        <taxon>Ciliophora</taxon>
        <taxon>Intramacronucleata</taxon>
        <taxon>Oligohymenophorea</taxon>
        <taxon>Peniculida</taxon>
        <taxon>Parameciidae</taxon>
        <taxon>Paramecium</taxon>
    </lineage>
</organism>
<evidence type="ECO:0000259" key="1">
    <source>
        <dbReference type="PROSITE" id="PS50003"/>
    </source>
</evidence>
<dbReference type="AlphaFoldDB" id="A0A8S1UBS6"/>
<feature type="domain" description="PH" evidence="1">
    <location>
        <begin position="45"/>
        <end position="144"/>
    </location>
</feature>
<gene>
    <name evidence="2" type="ORF">POCTA_138.1.T0410231</name>
</gene>
<dbReference type="EMBL" id="CAJJDP010000041">
    <property type="protein sequence ID" value="CAD8162375.1"/>
    <property type="molecule type" value="Genomic_DNA"/>
</dbReference>
<dbReference type="OrthoDB" id="289113at2759"/>
<dbReference type="Pfam" id="PF00169">
    <property type="entry name" value="PH"/>
    <property type="match status" value="1"/>
</dbReference>
<dbReference type="CDD" id="cd00821">
    <property type="entry name" value="PH"/>
    <property type="match status" value="1"/>
</dbReference>
<sequence>MSQRIPINIFCWQQSIPLYRLKYYYSWRLRIASYYQQEGFTETHLSHMEGMILKKSPHRIQGWQQIWVECSDNRLVYYLPDNRNTPFGIIDFNIMTYSIQRIIDQHGNLIEFFSTQWFQKNFIFKAKTSLETQKWFNAVSECWKDSEGAKRILQSLNKYPKFWRTDRISYEQFSKVGEAGDILLFRGRGINCQIQRGLTGSEYDHAAILLRFQSGPLYMLEATGYFGVGLCSWKDIIENRWFELYEKIMIRRLDIDRDHQFIRTVQEFVNENMGKKYQFQPIQMLKNNRSVQQINNQTNRQQRTFFCSEMIVALYKKLGIFDQRNSFGPFLPGDLSSLNRGFNVLEGKLHPEQLIDFSDI</sequence>
<dbReference type="InterPro" id="IPR001849">
    <property type="entry name" value="PH_domain"/>
</dbReference>
<evidence type="ECO:0000313" key="2">
    <source>
        <dbReference type="EMBL" id="CAD8162375.1"/>
    </source>
</evidence>
<protein>
    <recommendedName>
        <fullName evidence="1">PH domain-containing protein</fullName>
    </recommendedName>
</protein>
<proteinExistence type="predicted"/>
<dbReference type="PANTHER" id="PTHR47112">
    <property type="entry name" value="PX DOMAIN-CONTAINING PROTEIN"/>
    <property type="match status" value="1"/>
</dbReference>
<dbReference type="OMA" id="IIDFNIM"/>
<keyword evidence="3" id="KW-1185">Reference proteome</keyword>
<name>A0A8S1UBS6_PAROT</name>
<evidence type="ECO:0000313" key="3">
    <source>
        <dbReference type="Proteomes" id="UP000683925"/>
    </source>
</evidence>
<accession>A0A8S1UBS6</accession>
<dbReference type="PROSITE" id="PS50003">
    <property type="entry name" value="PH_DOMAIN"/>
    <property type="match status" value="1"/>
</dbReference>